<proteinExistence type="inferred from homology"/>
<gene>
    <name evidence="5" type="ORF">CVT23_13870</name>
</gene>
<dbReference type="InterPro" id="IPR050268">
    <property type="entry name" value="NADH-dep_flavin_reductase"/>
</dbReference>
<dbReference type="Pfam" id="PF01613">
    <property type="entry name" value="Flavin_Reduct"/>
    <property type="match status" value="1"/>
</dbReference>
<dbReference type="InterPro" id="IPR012349">
    <property type="entry name" value="Split_barrel_FMN-bd"/>
</dbReference>
<accession>A0A2M9G095</accession>
<evidence type="ECO:0000256" key="2">
    <source>
        <dbReference type="ARBA" id="ARBA00023002"/>
    </source>
</evidence>
<evidence type="ECO:0000256" key="1">
    <source>
        <dbReference type="ARBA" id="ARBA00008898"/>
    </source>
</evidence>
<dbReference type="AlphaFoldDB" id="A0A2M9G095"/>
<dbReference type="Gene3D" id="2.30.110.10">
    <property type="entry name" value="Electron Transport, Fmn-binding Protein, Chain A"/>
    <property type="match status" value="1"/>
</dbReference>
<dbReference type="PANTHER" id="PTHR30466">
    <property type="entry name" value="FLAVIN REDUCTASE"/>
    <property type="match status" value="1"/>
</dbReference>
<name>A0A2M9G095_9PROT</name>
<evidence type="ECO:0000256" key="3">
    <source>
        <dbReference type="SAM" id="MobiDB-lite"/>
    </source>
</evidence>
<keyword evidence="2" id="KW-0560">Oxidoreductase</keyword>
<dbReference type="SMART" id="SM00903">
    <property type="entry name" value="Flavin_Reduct"/>
    <property type="match status" value="1"/>
</dbReference>
<keyword evidence="6" id="KW-1185">Reference proteome</keyword>
<evidence type="ECO:0000313" key="6">
    <source>
        <dbReference type="Proteomes" id="UP000229498"/>
    </source>
</evidence>
<feature type="domain" description="Flavin reductase like" evidence="4">
    <location>
        <begin position="100"/>
        <end position="246"/>
    </location>
</feature>
<comment type="similarity">
    <text evidence="1">Belongs to the non-flavoprotein flavin reductase family.</text>
</comment>
<dbReference type="InterPro" id="IPR002563">
    <property type="entry name" value="Flavin_Rdtase-like_dom"/>
</dbReference>
<evidence type="ECO:0000313" key="5">
    <source>
        <dbReference type="EMBL" id="PJK29125.1"/>
    </source>
</evidence>
<dbReference type="EMBL" id="PHIG01000037">
    <property type="protein sequence ID" value="PJK29125.1"/>
    <property type="molecule type" value="Genomic_DNA"/>
</dbReference>
<dbReference type="GO" id="GO:0042602">
    <property type="term" value="F:riboflavin reductase (NADPH) activity"/>
    <property type="evidence" value="ECO:0007669"/>
    <property type="project" value="TreeGrafter"/>
</dbReference>
<protein>
    <recommendedName>
        <fullName evidence="4">Flavin reductase like domain-containing protein</fullName>
    </recommendedName>
</protein>
<evidence type="ECO:0000259" key="4">
    <source>
        <dbReference type="SMART" id="SM00903"/>
    </source>
</evidence>
<sequence length="249" mass="27443">MITTSRGWISTAKEPCGRYPPRTDPMTTTTPMMKNMELFRFGLISIGAECRPRTVKMALALRVPRPGLSPRRSAGKLRPRTDLSMGRNMAVSPRELRDVLGSFATGVTIITGVDDQDRPVGLTANSFNSVSLDPPLILFSLDRNANCASAFAEGRPFVVNVLRDDQQPQSNHFASKTDDKFAEMDFTWTTGNNGCAVIEGALAHLECTCESLHEGGDHWIVIGRVSRIEADPEGRPLVFFRGRYANLND</sequence>
<organism evidence="5 6">
    <name type="scientific">Minwuia thermotolerans</name>
    <dbReference type="NCBI Taxonomy" id="2056226"/>
    <lineage>
        <taxon>Bacteria</taxon>
        <taxon>Pseudomonadati</taxon>
        <taxon>Pseudomonadota</taxon>
        <taxon>Alphaproteobacteria</taxon>
        <taxon>Minwuiales</taxon>
        <taxon>Minwuiaceae</taxon>
        <taxon>Minwuia</taxon>
    </lineage>
</organism>
<dbReference type="Proteomes" id="UP000229498">
    <property type="component" value="Unassembled WGS sequence"/>
</dbReference>
<reference evidence="5 6" key="1">
    <citation type="submission" date="2017-11" db="EMBL/GenBank/DDBJ databases">
        <title>Draft genome sequence of Rhizobiales bacterium SY3-13.</title>
        <authorList>
            <person name="Sun C."/>
        </authorList>
    </citation>
    <scope>NUCLEOTIDE SEQUENCE [LARGE SCALE GENOMIC DNA]</scope>
    <source>
        <strain evidence="5 6">SY3-13</strain>
    </source>
</reference>
<feature type="region of interest" description="Disordered" evidence="3">
    <location>
        <begin position="1"/>
        <end position="30"/>
    </location>
</feature>
<comment type="caution">
    <text evidence="5">The sequence shown here is derived from an EMBL/GenBank/DDBJ whole genome shotgun (WGS) entry which is preliminary data.</text>
</comment>
<dbReference type="PANTHER" id="PTHR30466:SF11">
    <property type="entry name" value="FLAVIN-DEPENDENT MONOOXYGENASE, REDUCTASE SUBUNIT HSAB"/>
    <property type="match status" value="1"/>
</dbReference>
<dbReference type="SUPFAM" id="SSF50475">
    <property type="entry name" value="FMN-binding split barrel"/>
    <property type="match status" value="1"/>
</dbReference>
<dbReference type="GO" id="GO:0010181">
    <property type="term" value="F:FMN binding"/>
    <property type="evidence" value="ECO:0007669"/>
    <property type="project" value="InterPro"/>
</dbReference>